<evidence type="ECO:0000313" key="2">
    <source>
        <dbReference type="EMBL" id="OMO94672.1"/>
    </source>
</evidence>
<sequence>MDSDGGVGEANQMAFNPFPADESPSLQGQYKAFSPNKAPVNSDQQDTKCWRYGISGADCQANINYSFKSPPQAAP</sequence>
<evidence type="ECO:0000313" key="3">
    <source>
        <dbReference type="Proteomes" id="UP000187203"/>
    </source>
</evidence>
<dbReference type="EMBL" id="AWUE01015986">
    <property type="protein sequence ID" value="OMO94672.1"/>
    <property type="molecule type" value="Genomic_DNA"/>
</dbReference>
<dbReference type="Proteomes" id="UP000187203">
    <property type="component" value="Unassembled WGS sequence"/>
</dbReference>
<accession>A0A1R3JIK2</accession>
<comment type="caution">
    <text evidence="2">The sequence shown here is derived from an EMBL/GenBank/DDBJ whole genome shotgun (WGS) entry which is preliminary data.</text>
</comment>
<organism evidence="2 3">
    <name type="scientific">Corchorus olitorius</name>
    <dbReference type="NCBI Taxonomy" id="93759"/>
    <lineage>
        <taxon>Eukaryota</taxon>
        <taxon>Viridiplantae</taxon>
        <taxon>Streptophyta</taxon>
        <taxon>Embryophyta</taxon>
        <taxon>Tracheophyta</taxon>
        <taxon>Spermatophyta</taxon>
        <taxon>Magnoliopsida</taxon>
        <taxon>eudicotyledons</taxon>
        <taxon>Gunneridae</taxon>
        <taxon>Pentapetalae</taxon>
        <taxon>rosids</taxon>
        <taxon>malvids</taxon>
        <taxon>Malvales</taxon>
        <taxon>Malvaceae</taxon>
        <taxon>Grewioideae</taxon>
        <taxon>Apeibeae</taxon>
        <taxon>Corchorus</taxon>
    </lineage>
</organism>
<dbReference type="AlphaFoldDB" id="A0A1R3JIK2"/>
<gene>
    <name evidence="2" type="ORF">COLO4_16209</name>
</gene>
<name>A0A1R3JIK2_9ROSI</name>
<protein>
    <submittedName>
        <fullName evidence="2">Uncharacterized protein</fullName>
    </submittedName>
</protein>
<feature type="region of interest" description="Disordered" evidence="1">
    <location>
        <begin position="1"/>
        <end position="44"/>
    </location>
</feature>
<proteinExistence type="predicted"/>
<evidence type="ECO:0000256" key="1">
    <source>
        <dbReference type="SAM" id="MobiDB-lite"/>
    </source>
</evidence>
<reference evidence="3" key="1">
    <citation type="submission" date="2013-09" db="EMBL/GenBank/DDBJ databases">
        <title>Corchorus olitorius genome sequencing.</title>
        <authorList>
            <person name="Alam M."/>
            <person name="Haque M.S."/>
            <person name="Islam M.S."/>
            <person name="Emdad E.M."/>
            <person name="Islam M.M."/>
            <person name="Ahmed B."/>
            <person name="Halim A."/>
            <person name="Hossen Q.M.M."/>
            <person name="Hossain M.Z."/>
            <person name="Ahmed R."/>
            <person name="Khan M.M."/>
            <person name="Islam R."/>
            <person name="Rashid M.M."/>
            <person name="Khan S.A."/>
            <person name="Rahman M.S."/>
            <person name="Alam M."/>
            <person name="Yahiya A.S."/>
            <person name="Khan M.S."/>
            <person name="Azam M.S."/>
            <person name="Haque T."/>
            <person name="Lashkar M.Z.H."/>
            <person name="Akhand A.I."/>
            <person name="Morshed G."/>
            <person name="Roy S."/>
            <person name="Uddin K.S."/>
            <person name="Rabeya T."/>
            <person name="Hossain A.S."/>
            <person name="Chowdhury A."/>
            <person name="Snigdha A.R."/>
            <person name="Mortoza M.S."/>
            <person name="Matin S.A."/>
            <person name="Hoque S.M.E."/>
            <person name="Islam M.K."/>
            <person name="Roy D.K."/>
            <person name="Haider R."/>
            <person name="Moosa M.M."/>
            <person name="Elias S.M."/>
            <person name="Hasan A.M."/>
            <person name="Jahan S."/>
            <person name="Shafiuddin M."/>
            <person name="Mahmood N."/>
            <person name="Shommy N.S."/>
        </authorList>
    </citation>
    <scope>NUCLEOTIDE SEQUENCE [LARGE SCALE GENOMIC DNA]</scope>
    <source>
        <strain evidence="3">cv. O-4</strain>
    </source>
</reference>
<keyword evidence="3" id="KW-1185">Reference proteome</keyword>